<dbReference type="InterPro" id="IPR050370">
    <property type="entry name" value="HES_HEY"/>
</dbReference>
<evidence type="ECO:0000259" key="8">
    <source>
        <dbReference type="PROSITE" id="PS51054"/>
    </source>
</evidence>
<evidence type="ECO:0000256" key="5">
    <source>
        <dbReference type="ARBA" id="ARBA00023242"/>
    </source>
</evidence>
<dbReference type="PANTHER" id="PTHR10985">
    <property type="entry name" value="BASIC HELIX-LOOP-HELIX TRANSCRIPTION FACTOR, HES-RELATED"/>
    <property type="match status" value="1"/>
</dbReference>
<evidence type="ECO:0000256" key="4">
    <source>
        <dbReference type="ARBA" id="ARBA00023163"/>
    </source>
</evidence>
<dbReference type="Gene3D" id="4.10.280.10">
    <property type="entry name" value="Helix-loop-helix DNA-binding domain"/>
    <property type="match status" value="1"/>
</dbReference>
<sequence>MAADLSDSGDECRSNLSASEMRKANKPLMEKRRRARINESLNMLKTLVLDALKRDTSRYSKLEKADILEMTVKHLRSVQRQQMSAAMATDSTVMEKYRNGYQECAGEVSRYLTSIDGLEPNVRNRLMNHLMGCVQKVNDVTAQTTAVNSYVTNVSYVTQNAQVQIPTQHSGQQAQFHQQQQSFESQHLMQPVQVQIPSSTQLISLPGTPLDGTTAVHVLQGNPQGHSMGNPMGNSSQPGNPPLLMVPGYSYSHPYPTPSPNSSRSSSPSVSSPPPGKDLNCNDITGVYVDQHDVMRRRMEESERKQRAFHPYRPRSASPSPKDYNSFNSNCQNSTKKMPLRPIVNQPIKSDNMWRPW</sequence>
<feature type="region of interest" description="Disordered" evidence="6">
    <location>
        <begin position="298"/>
        <end position="328"/>
    </location>
</feature>
<dbReference type="Pfam" id="PF00010">
    <property type="entry name" value="HLH"/>
    <property type="match status" value="1"/>
</dbReference>
<dbReference type="SMART" id="SM00511">
    <property type="entry name" value="ORANGE"/>
    <property type="match status" value="1"/>
</dbReference>
<accession>S5TPZ2</accession>
<dbReference type="GO" id="GO:0005634">
    <property type="term" value="C:nucleus"/>
    <property type="evidence" value="ECO:0007669"/>
    <property type="project" value="UniProtKB-SubCell"/>
</dbReference>
<keyword evidence="2" id="KW-0805">Transcription regulation</keyword>
<comment type="subcellular location">
    <subcellularLocation>
        <location evidence="1">Nucleus</location>
    </subcellularLocation>
</comment>
<evidence type="ECO:0000256" key="1">
    <source>
        <dbReference type="ARBA" id="ARBA00004123"/>
    </source>
</evidence>
<feature type="compositionally biased region" description="Polar residues" evidence="6">
    <location>
        <begin position="317"/>
        <end position="328"/>
    </location>
</feature>
<feature type="region of interest" description="Disordered" evidence="6">
    <location>
        <begin position="220"/>
        <end position="283"/>
    </location>
</feature>
<evidence type="ECO:0000313" key="9">
    <source>
        <dbReference type="EMBL" id="AGS55439.1"/>
    </source>
</evidence>
<evidence type="ECO:0000256" key="6">
    <source>
        <dbReference type="SAM" id="MobiDB-lite"/>
    </source>
</evidence>
<organism evidence="9">
    <name type="scientific">Platynereis dumerilii</name>
    <name type="common">Dumeril's clam worm</name>
    <dbReference type="NCBI Taxonomy" id="6359"/>
    <lineage>
        <taxon>Eukaryota</taxon>
        <taxon>Metazoa</taxon>
        <taxon>Spiralia</taxon>
        <taxon>Lophotrochozoa</taxon>
        <taxon>Annelida</taxon>
        <taxon>Polychaeta</taxon>
        <taxon>Errantia</taxon>
        <taxon>Phyllodocida</taxon>
        <taxon>Nereididae</taxon>
        <taxon>Platynereis</taxon>
    </lineage>
</organism>
<dbReference type="EMBL" id="KC999043">
    <property type="protein sequence ID" value="AGS55439.1"/>
    <property type="molecule type" value="mRNA"/>
</dbReference>
<dbReference type="CDD" id="cd11459">
    <property type="entry name" value="bHLH-O_HES1_4"/>
    <property type="match status" value="1"/>
</dbReference>
<dbReference type="AlphaFoldDB" id="S5TPZ2"/>
<protein>
    <submittedName>
        <fullName evidence="9">Hairy enhancer of split 5</fullName>
    </submittedName>
</protein>
<dbReference type="PROSITE" id="PS51054">
    <property type="entry name" value="ORANGE"/>
    <property type="match status" value="1"/>
</dbReference>
<dbReference type="GO" id="GO:0003677">
    <property type="term" value="F:DNA binding"/>
    <property type="evidence" value="ECO:0007669"/>
    <property type="project" value="UniProtKB-KW"/>
</dbReference>
<keyword evidence="5" id="KW-0539">Nucleus</keyword>
<dbReference type="FunFam" id="4.10.280.10:FF:000009">
    <property type="entry name" value="Transcription factor HES-1"/>
    <property type="match status" value="1"/>
</dbReference>
<feature type="region of interest" description="Disordered" evidence="6">
    <location>
        <begin position="1"/>
        <end position="31"/>
    </location>
</feature>
<dbReference type="Gene3D" id="6.10.250.980">
    <property type="match status" value="1"/>
</dbReference>
<feature type="compositionally biased region" description="Polar residues" evidence="6">
    <location>
        <begin position="221"/>
        <end position="238"/>
    </location>
</feature>
<proteinExistence type="evidence at transcript level"/>
<evidence type="ECO:0000259" key="7">
    <source>
        <dbReference type="PROSITE" id="PS50888"/>
    </source>
</evidence>
<dbReference type="PROSITE" id="PS50888">
    <property type="entry name" value="BHLH"/>
    <property type="match status" value="1"/>
</dbReference>
<dbReference type="SUPFAM" id="SSF47459">
    <property type="entry name" value="HLH, helix-loop-helix DNA-binding domain"/>
    <property type="match status" value="1"/>
</dbReference>
<name>S5TPZ2_PLADU</name>
<dbReference type="GO" id="GO:0006355">
    <property type="term" value="P:regulation of DNA-templated transcription"/>
    <property type="evidence" value="ECO:0007669"/>
    <property type="project" value="InterPro"/>
</dbReference>
<keyword evidence="4" id="KW-0804">Transcription</keyword>
<gene>
    <name evidence="9" type="primary">Hes5</name>
</gene>
<feature type="domain" description="BHLH" evidence="7">
    <location>
        <begin position="21"/>
        <end position="78"/>
    </location>
</feature>
<evidence type="ECO:0000256" key="3">
    <source>
        <dbReference type="ARBA" id="ARBA00023125"/>
    </source>
</evidence>
<dbReference type="InterPro" id="IPR003650">
    <property type="entry name" value="Orange_dom"/>
</dbReference>
<dbReference type="SUPFAM" id="SSF158457">
    <property type="entry name" value="Orange domain-like"/>
    <property type="match status" value="1"/>
</dbReference>
<keyword evidence="3" id="KW-0238">DNA-binding</keyword>
<dbReference type="InterPro" id="IPR036638">
    <property type="entry name" value="HLH_DNA-bd_sf"/>
</dbReference>
<dbReference type="SMART" id="SM00353">
    <property type="entry name" value="HLH"/>
    <property type="match status" value="1"/>
</dbReference>
<reference evidence="9" key="1">
    <citation type="submission" date="2013-05" db="EMBL/GenBank/DDBJ databases">
        <title>Evolution of a prolific family: the HES/Hey genes of the annelid Platynereis.</title>
        <authorList>
            <person name="Balavoine G."/>
            <person name="Gazave E."/>
        </authorList>
    </citation>
    <scope>NUCLEOTIDE SEQUENCE</scope>
</reference>
<dbReference type="InterPro" id="IPR011598">
    <property type="entry name" value="bHLH_dom"/>
</dbReference>
<evidence type="ECO:0000256" key="2">
    <source>
        <dbReference type="ARBA" id="ARBA00023015"/>
    </source>
</evidence>
<feature type="domain" description="Orange" evidence="8">
    <location>
        <begin position="97"/>
        <end position="130"/>
    </location>
</feature>
<feature type="compositionally biased region" description="Low complexity" evidence="6">
    <location>
        <begin position="247"/>
        <end position="270"/>
    </location>
</feature>
<dbReference type="GO" id="GO:0046983">
    <property type="term" value="F:protein dimerization activity"/>
    <property type="evidence" value="ECO:0007669"/>
    <property type="project" value="InterPro"/>
</dbReference>
<dbReference type="Pfam" id="PF07527">
    <property type="entry name" value="Hairy_orange"/>
    <property type="match status" value="1"/>
</dbReference>